<keyword evidence="2" id="KW-1185">Reference proteome</keyword>
<dbReference type="Pfam" id="PF11523">
    <property type="entry name" value="DUF3223"/>
    <property type="match status" value="1"/>
</dbReference>
<dbReference type="RefSeq" id="WP_134567691.1">
    <property type="nucleotide sequence ID" value="NZ_SOFP01000048.1"/>
</dbReference>
<dbReference type="Proteomes" id="UP000298412">
    <property type="component" value="Unassembled WGS sequence"/>
</dbReference>
<dbReference type="Gene3D" id="3.10.450.40">
    <property type="match status" value="1"/>
</dbReference>
<dbReference type="OrthoDB" id="5076628at2"/>
<sequence length="226" mass="24868">MTPGTASTTAYLTPEHDRMLHELVDRHPDASIKRGDGIDHFYIGRTIDGDLTTVSPNATGIWIRRTNGEGEDFSYITAIKSHTPKSRVKEGLRHAVADRRLDYREARFSGAGPVLSDISGAAFEHQSDAHVVYLAPSWEQLSFHFAQSEGGWESIDIHSGGGKIQIGSHLLNSDVESRWLAFFDEHAVFSLATASESARRPPPALSRAGLDHRLIHDSVAGHRPIL</sequence>
<organism evidence="1 2">
    <name type="scientific">Cryobacterium algoritolerans</name>
    <dbReference type="NCBI Taxonomy" id="1259184"/>
    <lineage>
        <taxon>Bacteria</taxon>
        <taxon>Bacillati</taxon>
        <taxon>Actinomycetota</taxon>
        <taxon>Actinomycetes</taxon>
        <taxon>Micrococcales</taxon>
        <taxon>Microbacteriaceae</taxon>
        <taxon>Cryobacterium</taxon>
    </lineage>
</organism>
<gene>
    <name evidence="1" type="ORF">E3O19_11335</name>
</gene>
<evidence type="ECO:0000313" key="2">
    <source>
        <dbReference type="Proteomes" id="UP000298412"/>
    </source>
</evidence>
<accession>A0A4R8WQP4</accession>
<protein>
    <submittedName>
        <fullName evidence="1">DUF3223 domain-containing protein</fullName>
    </submittedName>
</protein>
<dbReference type="EMBL" id="SOFP01000048">
    <property type="protein sequence ID" value="TFC14356.1"/>
    <property type="molecule type" value="Genomic_DNA"/>
</dbReference>
<name>A0A4R8WQP4_9MICO</name>
<proteinExistence type="predicted"/>
<reference evidence="1 2" key="1">
    <citation type="submission" date="2019-03" db="EMBL/GenBank/DDBJ databases">
        <title>Genomics of glacier-inhabiting Cryobacterium strains.</title>
        <authorList>
            <person name="Liu Q."/>
            <person name="Xin Y.-H."/>
        </authorList>
    </citation>
    <scope>NUCLEOTIDE SEQUENCE [LARGE SCALE GENOMIC DNA]</scope>
    <source>
        <strain evidence="1 2">MDT1-3</strain>
    </source>
</reference>
<evidence type="ECO:0000313" key="1">
    <source>
        <dbReference type="EMBL" id="TFC14356.1"/>
    </source>
</evidence>
<dbReference type="AlphaFoldDB" id="A0A4R8WQP4"/>
<comment type="caution">
    <text evidence="1">The sequence shown here is derived from an EMBL/GenBank/DDBJ whole genome shotgun (WGS) entry which is preliminary data.</text>
</comment>